<accession>A0A7J0GMZ6</accession>
<keyword evidence="2" id="KW-1185">Reference proteome</keyword>
<proteinExistence type="predicted"/>
<sequence length="95" mass="10220">MVILGLAPMMTYYAVIFTVGNSGRGRYPAGRGGFRSDSFRGRETLVVVGPTVGTTSETRASFLAGPRAQVDVLERVINVSIKTEVGELVVKVVMR</sequence>
<evidence type="ECO:0000313" key="2">
    <source>
        <dbReference type="Proteomes" id="UP000585474"/>
    </source>
</evidence>
<dbReference type="Proteomes" id="UP000585474">
    <property type="component" value="Unassembled WGS sequence"/>
</dbReference>
<reference evidence="1 2" key="1">
    <citation type="submission" date="2019-07" db="EMBL/GenBank/DDBJ databases">
        <title>De Novo Assembly of kiwifruit Actinidia rufa.</title>
        <authorList>
            <person name="Sugita-Konishi S."/>
            <person name="Sato K."/>
            <person name="Mori E."/>
            <person name="Abe Y."/>
            <person name="Kisaki G."/>
            <person name="Hamano K."/>
            <person name="Suezawa K."/>
            <person name="Otani M."/>
            <person name="Fukuda T."/>
            <person name="Manabe T."/>
            <person name="Gomi K."/>
            <person name="Tabuchi M."/>
            <person name="Akimitsu K."/>
            <person name="Kataoka I."/>
        </authorList>
    </citation>
    <scope>NUCLEOTIDE SEQUENCE [LARGE SCALE GENOMIC DNA]</scope>
    <source>
        <strain evidence="2">cv. Fuchu</strain>
    </source>
</reference>
<comment type="caution">
    <text evidence="1">The sequence shown here is derived from an EMBL/GenBank/DDBJ whole genome shotgun (WGS) entry which is preliminary data.</text>
</comment>
<protein>
    <submittedName>
        <fullName evidence="1">Uncharacterized protein</fullName>
    </submittedName>
</protein>
<name>A0A7J0GMZ6_9ERIC</name>
<organism evidence="1 2">
    <name type="scientific">Actinidia rufa</name>
    <dbReference type="NCBI Taxonomy" id="165716"/>
    <lineage>
        <taxon>Eukaryota</taxon>
        <taxon>Viridiplantae</taxon>
        <taxon>Streptophyta</taxon>
        <taxon>Embryophyta</taxon>
        <taxon>Tracheophyta</taxon>
        <taxon>Spermatophyta</taxon>
        <taxon>Magnoliopsida</taxon>
        <taxon>eudicotyledons</taxon>
        <taxon>Gunneridae</taxon>
        <taxon>Pentapetalae</taxon>
        <taxon>asterids</taxon>
        <taxon>Ericales</taxon>
        <taxon>Actinidiaceae</taxon>
        <taxon>Actinidia</taxon>
    </lineage>
</organism>
<dbReference type="EMBL" id="BJWL01000023">
    <property type="protein sequence ID" value="GFZ12160.1"/>
    <property type="molecule type" value="Genomic_DNA"/>
</dbReference>
<dbReference type="AlphaFoldDB" id="A0A7J0GMZ6"/>
<gene>
    <name evidence="1" type="ORF">Acr_23g0005450</name>
</gene>
<evidence type="ECO:0000313" key="1">
    <source>
        <dbReference type="EMBL" id="GFZ12160.1"/>
    </source>
</evidence>